<dbReference type="STRING" id="1160509.A0A3N4HGV9"/>
<dbReference type="Proteomes" id="UP000275078">
    <property type="component" value="Unassembled WGS sequence"/>
</dbReference>
<protein>
    <submittedName>
        <fullName evidence="2">Uncharacterized protein</fullName>
    </submittedName>
</protein>
<feature type="region of interest" description="Disordered" evidence="1">
    <location>
        <begin position="460"/>
        <end position="549"/>
    </location>
</feature>
<keyword evidence="3" id="KW-1185">Reference proteome</keyword>
<feature type="region of interest" description="Disordered" evidence="1">
    <location>
        <begin position="286"/>
        <end position="430"/>
    </location>
</feature>
<reference evidence="2 3" key="1">
    <citation type="journal article" date="2018" name="Nat. Ecol. Evol.">
        <title>Pezizomycetes genomes reveal the molecular basis of ectomycorrhizal truffle lifestyle.</title>
        <authorList>
            <person name="Murat C."/>
            <person name="Payen T."/>
            <person name="Noel B."/>
            <person name="Kuo A."/>
            <person name="Morin E."/>
            <person name="Chen J."/>
            <person name="Kohler A."/>
            <person name="Krizsan K."/>
            <person name="Balestrini R."/>
            <person name="Da Silva C."/>
            <person name="Montanini B."/>
            <person name="Hainaut M."/>
            <person name="Levati E."/>
            <person name="Barry K.W."/>
            <person name="Belfiori B."/>
            <person name="Cichocki N."/>
            <person name="Clum A."/>
            <person name="Dockter R.B."/>
            <person name="Fauchery L."/>
            <person name="Guy J."/>
            <person name="Iotti M."/>
            <person name="Le Tacon F."/>
            <person name="Lindquist E.A."/>
            <person name="Lipzen A."/>
            <person name="Malagnac F."/>
            <person name="Mello A."/>
            <person name="Molinier V."/>
            <person name="Miyauchi S."/>
            <person name="Poulain J."/>
            <person name="Riccioni C."/>
            <person name="Rubini A."/>
            <person name="Sitrit Y."/>
            <person name="Splivallo R."/>
            <person name="Traeger S."/>
            <person name="Wang M."/>
            <person name="Zifcakova L."/>
            <person name="Wipf D."/>
            <person name="Zambonelli A."/>
            <person name="Paolocci F."/>
            <person name="Nowrousian M."/>
            <person name="Ottonello S."/>
            <person name="Baldrian P."/>
            <person name="Spatafora J.W."/>
            <person name="Henrissat B."/>
            <person name="Nagy L.G."/>
            <person name="Aury J.M."/>
            <person name="Wincker P."/>
            <person name="Grigoriev I.V."/>
            <person name="Bonfante P."/>
            <person name="Martin F.M."/>
        </authorList>
    </citation>
    <scope>NUCLEOTIDE SEQUENCE [LARGE SCALE GENOMIC DNA]</scope>
    <source>
        <strain evidence="2 3">RN42</strain>
    </source>
</reference>
<feature type="compositionally biased region" description="Polar residues" evidence="1">
    <location>
        <begin position="644"/>
        <end position="653"/>
    </location>
</feature>
<evidence type="ECO:0000313" key="3">
    <source>
        <dbReference type="Proteomes" id="UP000275078"/>
    </source>
</evidence>
<feature type="compositionally biased region" description="Low complexity" evidence="1">
    <location>
        <begin position="593"/>
        <end position="616"/>
    </location>
</feature>
<feature type="compositionally biased region" description="Polar residues" evidence="1">
    <location>
        <begin position="507"/>
        <end position="522"/>
    </location>
</feature>
<feature type="region of interest" description="Disordered" evidence="1">
    <location>
        <begin position="584"/>
        <end position="674"/>
    </location>
</feature>
<feature type="compositionally biased region" description="Acidic residues" evidence="1">
    <location>
        <begin position="1125"/>
        <end position="1137"/>
    </location>
</feature>
<organism evidence="2 3">
    <name type="scientific">Ascobolus immersus RN42</name>
    <dbReference type="NCBI Taxonomy" id="1160509"/>
    <lineage>
        <taxon>Eukaryota</taxon>
        <taxon>Fungi</taxon>
        <taxon>Dikarya</taxon>
        <taxon>Ascomycota</taxon>
        <taxon>Pezizomycotina</taxon>
        <taxon>Pezizomycetes</taxon>
        <taxon>Pezizales</taxon>
        <taxon>Ascobolaceae</taxon>
        <taxon>Ascobolus</taxon>
    </lineage>
</organism>
<gene>
    <name evidence="2" type="ORF">BJ508DRAFT_334743</name>
</gene>
<proteinExistence type="predicted"/>
<feature type="region of interest" description="Disordered" evidence="1">
    <location>
        <begin position="1114"/>
        <end position="1137"/>
    </location>
</feature>
<sequence length="1137" mass="127849">MAPGSQELIELHQMPSQNPSSITISTLLRWTDSFITIDRAFDEPAIWALPRLLSKIFLSRIEHINVIANTRLLPEAAAPELFARIYTMSLLEFLSQTSSAHDPAWLQAILFSYRKFSNDPIQTTNDIVSYLPDSDMLALSSAIQTTYQLPTSRTATDASGSPIRYVPPPPDQPLNFDTLPSEEEDIPGIRYYSRPLPDPPAFSLRRPDLHLDIGRNVSIVCPDGTQISTYDNPPTHPKMANMGAMMQQMIQQIALHQQALTETQEQARLALQQAQQPRHVSWQIPTAPEMEMRDRTPSPSPYATFGRRTPPLAFQQFRSKESSPSTSSSLHPPPNKFDDLHNQSPIPQFAKIRSFSDLPNTSGTFSSQRWKPEPKMEQIDADLWGGPSRPKVESVDEDPHAELRRQTEEMEQKLADARRQEQELERSQWNTRHASLADEYVTTMERIRQMQRLKEYKDAVLQPTGGPDKPPKPLFSSSSESPQDARLYDAPRSAPARRPPGADRPSLFNSFNTEESTNNRSNLFGPRPDNRSAEPRPTVSRPHQSNSQPSTIQMIDQFCDMMNKCGPAEAEHFRARAASLFPLSVSPPPPQVPGSWPTVDHPTSAPSGSRSSLPPLSSAPPPGSRSNTSAPIGSRSYPNMMGPQPTTWTTEQPIPQGPSAAPPIWNGEQQHWQPAPPMPPSNMPTAPPPLVPNNPGFSWQPPVTAARSVQPLAWTPQQSAQAGNNQTPFGHRPHEATPWHATAPPMASQLPWHASQAQLPQPMLSVVVAPPGFQSMFPPLPDAPTKRDRYHVSRVQVYQEEVMPLENWLASAYVDVYGYGEQAVCPLWGRHAFPHGSYLHLWFNALSYHDQLLLQVGDGIFRNWEYCLMMLRPNLDERLRTKADGRRKRPDETYPQYLAETYPLLKAVYRTDTEAAIIQRLKGGFDSWDACHAMAEEYNFQQLENQAHRYERMRGLFSGQGRTTTSQTPTSSYLSIEQARSSALPLEQQPVRMSTEYDSSSFAAKSSYQQQPANAIYRSADPADFVAPTDLHPDMLLHRLPNVPDDEIDPRAKTVNKRPSTRHGGVSTRSYIKAFPRKEVVFLARECSTCKSQGLKPNDHFNFEHNLYHAPQSKTYIHESGLPEVDQDTDSENEWEE</sequence>
<name>A0A3N4HGV9_ASCIM</name>
<accession>A0A3N4HGV9</accession>
<evidence type="ECO:0000256" key="1">
    <source>
        <dbReference type="SAM" id="MobiDB-lite"/>
    </source>
</evidence>
<feature type="region of interest" description="Disordered" evidence="1">
    <location>
        <begin position="1042"/>
        <end position="1067"/>
    </location>
</feature>
<feature type="compositionally biased region" description="Basic and acidic residues" evidence="1">
    <location>
        <begin position="390"/>
        <end position="426"/>
    </location>
</feature>
<dbReference type="AlphaFoldDB" id="A0A3N4HGV9"/>
<dbReference type="EMBL" id="ML119848">
    <property type="protein sequence ID" value="RPA72747.1"/>
    <property type="molecule type" value="Genomic_DNA"/>
</dbReference>
<evidence type="ECO:0000313" key="2">
    <source>
        <dbReference type="EMBL" id="RPA72747.1"/>
    </source>
</evidence>
<feature type="compositionally biased region" description="Polar residues" evidence="1">
    <location>
        <begin position="357"/>
        <end position="369"/>
    </location>
</feature>